<dbReference type="InterPro" id="IPR051010">
    <property type="entry name" value="BCAA_transport"/>
</dbReference>
<accession>A0A239WP70</accession>
<dbReference type="OrthoDB" id="9783240at2"/>
<dbReference type="PANTHER" id="PTHR30483">
    <property type="entry name" value="LEUCINE-SPECIFIC-BINDING PROTEIN"/>
    <property type="match status" value="1"/>
</dbReference>
<comment type="similarity">
    <text evidence="1">Belongs to the leucine-binding protein family.</text>
</comment>
<feature type="signal peptide" evidence="3">
    <location>
        <begin position="1"/>
        <end position="19"/>
    </location>
</feature>
<organism evidence="5 6">
    <name type="scientific">Streptococcus acidominimus</name>
    <dbReference type="NCBI Taxonomy" id="1326"/>
    <lineage>
        <taxon>Bacteria</taxon>
        <taxon>Bacillati</taxon>
        <taxon>Bacillota</taxon>
        <taxon>Bacilli</taxon>
        <taxon>Lactobacillales</taxon>
        <taxon>Streptococcaceae</taxon>
        <taxon>Streptococcus</taxon>
    </lineage>
</organism>
<proteinExistence type="inferred from homology"/>
<dbReference type="EMBL" id="LT906454">
    <property type="protein sequence ID" value="SNV36405.1"/>
    <property type="molecule type" value="Genomic_DNA"/>
</dbReference>
<dbReference type="SUPFAM" id="SSF53822">
    <property type="entry name" value="Periplasmic binding protein-like I"/>
    <property type="match status" value="1"/>
</dbReference>
<feature type="chain" id="PRO_5039277524" evidence="3">
    <location>
        <begin position="20"/>
        <end position="391"/>
    </location>
</feature>
<gene>
    <name evidence="5" type="primary">livK</name>
    <name evidence="5" type="ORF">SAMEA4504048_00589</name>
</gene>
<dbReference type="AlphaFoldDB" id="A0A239WP70"/>
<dbReference type="Pfam" id="PF13458">
    <property type="entry name" value="Peripla_BP_6"/>
    <property type="match status" value="1"/>
</dbReference>
<sequence>MKKKLTFAAVALMSTAVLVGCGSAPGSSSSNAEGTKVGETLKVGLNFESTGDVSAYGNAGKNGAQLAIDEINKDGGVDGKKIKAFVKDNKSDNSESATVTTNLTTENEVNAIVGPMVSSAVASASPNAEKAAVPLVAPAGTQDDLTVTKDGKTRQYMFRTTFVDSYQGEVLSKFVSNDLKAKKVVLYYDNSSDYSKGIAKEFKKKYKGDIVSESTFQAKDTDFQSALTKFKDADFDAIVMPGYYQEVGTIIKQAREMGIDAPIVGPDGFADDKLVELAGTKNASNVYYVSGYSAKTSDKAAEFAKAYKEKYGEEPSMFAALGYDSVYMVADAAEGAKNSAEIAKNLAKTKDFEGATGTMTIDKKHNPVKSVSVVGLTDGKESSATVVEADK</sequence>
<dbReference type="PANTHER" id="PTHR30483:SF6">
    <property type="entry name" value="PERIPLASMIC BINDING PROTEIN OF ABC TRANSPORTER FOR NATURAL AMINO ACIDS"/>
    <property type="match status" value="1"/>
</dbReference>
<evidence type="ECO:0000313" key="6">
    <source>
        <dbReference type="Proteomes" id="UP000215144"/>
    </source>
</evidence>
<dbReference type="InterPro" id="IPR028082">
    <property type="entry name" value="Peripla_BP_I"/>
</dbReference>
<dbReference type="Proteomes" id="UP000215144">
    <property type="component" value="Chromosome 1"/>
</dbReference>
<protein>
    <submittedName>
        <fullName evidence="5">Branched-chain amino acid ABC transporter substrate-binding protein</fullName>
    </submittedName>
</protein>
<reference evidence="5 6" key="1">
    <citation type="submission" date="2017-06" db="EMBL/GenBank/DDBJ databases">
        <authorList>
            <consortium name="Pathogen Informatics"/>
        </authorList>
    </citation>
    <scope>NUCLEOTIDE SEQUENCE [LARGE SCALE GENOMIC DNA]</scope>
    <source>
        <strain evidence="5 6">NCTC11291</strain>
    </source>
</reference>
<dbReference type="PROSITE" id="PS51257">
    <property type="entry name" value="PROKAR_LIPOPROTEIN"/>
    <property type="match status" value="1"/>
</dbReference>
<evidence type="ECO:0000256" key="3">
    <source>
        <dbReference type="SAM" id="SignalP"/>
    </source>
</evidence>
<dbReference type="Gene3D" id="3.40.50.2300">
    <property type="match status" value="2"/>
</dbReference>
<dbReference type="InterPro" id="IPR028081">
    <property type="entry name" value="Leu-bd"/>
</dbReference>
<feature type="domain" description="Leucine-binding protein" evidence="4">
    <location>
        <begin position="40"/>
        <end position="379"/>
    </location>
</feature>
<evidence type="ECO:0000259" key="4">
    <source>
        <dbReference type="Pfam" id="PF13458"/>
    </source>
</evidence>
<evidence type="ECO:0000256" key="1">
    <source>
        <dbReference type="ARBA" id="ARBA00010062"/>
    </source>
</evidence>
<dbReference type="KEGG" id="saco:SAME_00589"/>
<evidence type="ECO:0000256" key="2">
    <source>
        <dbReference type="ARBA" id="ARBA00022729"/>
    </source>
</evidence>
<evidence type="ECO:0000313" key="5">
    <source>
        <dbReference type="EMBL" id="SNV36405.1"/>
    </source>
</evidence>
<dbReference type="CDD" id="cd06347">
    <property type="entry name" value="PBP1_ABC_LivK_ligand_binding-like"/>
    <property type="match status" value="1"/>
</dbReference>
<keyword evidence="2 3" id="KW-0732">Signal</keyword>
<dbReference type="RefSeq" id="WP_095121953.1">
    <property type="nucleotide sequence ID" value="NZ_LT906454.1"/>
</dbReference>
<name>A0A239WP70_STRAI</name>